<feature type="compositionally biased region" description="Acidic residues" evidence="2">
    <location>
        <begin position="417"/>
        <end position="429"/>
    </location>
</feature>
<feature type="compositionally biased region" description="Polar residues" evidence="2">
    <location>
        <begin position="1"/>
        <end position="20"/>
    </location>
</feature>
<feature type="region of interest" description="Disordered" evidence="2">
    <location>
        <begin position="409"/>
        <end position="440"/>
    </location>
</feature>
<dbReference type="InParanoid" id="A0A3Q3LMW4"/>
<reference evidence="4" key="2">
    <citation type="submission" date="2025-09" db="UniProtKB">
        <authorList>
            <consortium name="Ensembl"/>
        </authorList>
    </citation>
    <scope>IDENTIFICATION</scope>
</reference>
<dbReference type="Proteomes" id="UP000261640">
    <property type="component" value="Unplaced"/>
</dbReference>
<organism evidence="4 5">
    <name type="scientific">Mastacembelus armatus</name>
    <name type="common">zig-zag eel</name>
    <dbReference type="NCBI Taxonomy" id="205130"/>
    <lineage>
        <taxon>Eukaryota</taxon>
        <taxon>Metazoa</taxon>
        <taxon>Chordata</taxon>
        <taxon>Craniata</taxon>
        <taxon>Vertebrata</taxon>
        <taxon>Euteleostomi</taxon>
        <taxon>Actinopterygii</taxon>
        <taxon>Neopterygii</taxon>
        <taxon>Teleostei</taxon>
        <taxon>Neoteleostei</taxon>
        <taxon>Acanthomorphata</taxon>
        <taxon>Anabantaria</taxon>
        <taxon>Synbranchiformes</taxon>
        <taxon>Mastacembelidae</taxon>
        <taxon>Mastacembelus</taxon>
    </lineage>
</organism>
<dbReference type="PANTHER" id="PTHR16489:SF11">
    <property type="entry name" value="PROTEIN PHOSPHATASE 1 REGULATORY SUBUNIT 15B"/>
    <property type="match status" value="1"/>
</dbReference>
<evidence type="ECO:0000259" key="3">
    <source>
        <dbReference type="Pfam" id="PF10488"/>
    </source>
</evidence>
<dbReference type="InterPro" id="IPR019523">
    <property type="entry name" value="Prot_Pase1_reg-su15A/B_C"/>
</dbReference>
<dbReference type="GO" id="GO:0000164">
    <property type="term" value="C:protein phosphatase type 1 complex"/>
    <property type="evidence" value="ECO:0007669"/>
    <property type="project" value="TreeGrafter"/>
</dbReference>
<feature type="compositionally biased region" description="Low complexity" evidence="2">
    <location>
        <begin position="479"/>
        <end position="495"/>
    </location>
</feature>
<sequence>MFRNMSNEGHFSGGQTSTSAAGHGVTSPGLGGQESSWIGLLSVVSRPALAFLQKYVTGRTRNQALSESGSTWIGADLQTSFVDEEREFLRQLDDMQPAPHLTYLRYQYDGAPRLLEPRGGGTLSWLTAESLQEIGIQSAEEMQNGLGRFSSVRTFFSHVLLSPSQEVKSPVGKDWVTEAVGSSPKTSGTKIWTWWGSLWGGEQSLQKGLLSDLSQAEDSPVTGQLCSQCPETKAPAAKTSKVFVQRGSRESMLGENTGPADHKEELADNGGLHTVENTEGSTPDHHLSISDRLSSSGAATTCSEVALLTPDQDNGYSSLEEEHIQMCHLCVVKTLNDKQQEPGNSIDFGTEMVENTSEDREPGNVDEEAGMQEDDQTKLEGQSMVLPTPQCQNKAIAFIMGCPCSDDDSSHDCLSDSSDEGDDDDDEASPSDNEASMEAERLWSSLCQSPDPYNPQNFTARLYTGSTPHRAIPIPTPPSSTQASPTSSPELTPLSHSDHDVWDDSTSASEVDEAESLRLWSSFNCSSDPYSPFNFQAPLRTRAPAEPVANSSQCHVSCDVLEINETTIAVSSFSQVRFCDDVEEFFASCGEDEEDRRGPWEELARDRCRFLRRCQEVEQSIAYCLQPQHRSLVYRRLTVLSVQDA</sequence>
<dbReference type="GO" id="GO:0034976">
    <property type="term" value="P:response to endoplasmic reticulum stress"/>
    <property type="evidence" value="ECO:0007669"/>
    <property type="project" value="TreeGrafter"/>
</dbReference>
<dbReference type="GO" id="GO:0005783">
    <property type="term" value="C:endoplasmic reticulum"/>
    <property type="evidence" value="ECO:0007669"/>
    <property type="project" value="TreeGrafter"/>
</dbReference>
<feature type="region of interest" description="Disordered" evidence="2">
    <location>
        <begin position="1"/>
        <end position="28"/>
    </location>
</feature>
<feature type="region of interest" description="Disordered" evidence="2">
    <location>
        <begin position="467"/>
        <end position="509"/>
    </location>
</feature>
<accession>A0A3Q3LMW4</accession>
<dbReference type="PANTHER" id="PTHR16489">
    <property type="entry name" value="GH11727P"/>
    <property type="match status" value="1"/>
</dbReference>
<proteinExistence type="inferred from homology"/>
<dbReference type="InterPro" id="IPR051254">
    <property type="entry name" value="PPP1R15"/>
</dbReference>
<protein>
    <submittedName>
        <fullName evidence="4">Protein phosphatase 1 regulatory subunit 15B-like</fullName>
    </submittedName>
</protein>
<dbReference type="AlphaFoldDB" id="A0A3Q3LMW4"/>
<feature type="domain" description="Protein phosphatase 1 regulatory subunit 15A/B C-terminal" evidence="3">
    <location>
        <begin position="484"/>
        <end position="543"/>
    </location>
</feature>
<feature type="region of interest" description="Disordered" evidence="2">
    <location>
        <begin position="353"/>
        <end position="372"/>
    </location>
</feature>
<feature type="domain" description="Protein phosphatase 1 regulatory subunit 15A/B C-terminal" evidence="3">
    <location>
        <begin position="572"/>
        <end position="637"/>
    </location>
</feature>
<evidence type="ECO:0000256" key="2">
    <source>
        <dbReference type="SAM" id="MobiDB-lite"/>
    </source>
</evidence>
<dbReference type="Ensembl" id="ENSMAMT00000014958.2">
    <property type="protein sequence ID" value="ENSMAMP00000014552.1"/>
    <property type="gene ID" value="ENSMAMG00000009865.2"/>
</dbReference>
<dbReference type="GO" id="GO:0051246">
    <property type="term" value="P:regulation of protein metabolic process"/>
    <property type="evidence" value="ECO:0007669"/>
    <property type="project" value="UniProtKB-ARBA"/>
</dbReference>
<name>A0A3Q3LMW4_9TELE</name>
<keyword evidence="5" id="KW-1185">Reference proteome</keyword>
<evidence type="ECO:0000313" key="4">
    <source>
        <dbReference type="Ensembl" id="ENSMAMP00000014552.1"/>
    </source>
</evidence>
<comment type="similarity">
    <text evidence="1">Belongs to the PPP1R15 family.</text>
</comment>
<evidence type="ECO:0000256" key="1">
    <source>
        <dbReference type="ARBA" id="ARBA00010161"/>
    </source>
</evidence>
<dbReference type="Pfam" id="PF10488">
    <property type="entry name" value="PP1c_bdg"/>
    <property type="match status" value="2"/>
</dbReference>
<reference evidence="4" key="1">
    <citation type="submission" date="2025-08" db="UniProtKB">
        <authorList>
            <consortium name="Ensembl"/>
        </authorList>
    </citation>
    <scope>IDENTIFICATION</scope>
</reference>
<dbReference type="GO" id="GO:0019888">
    <property type="term" value="F:protein phosphatase regulator activity"/>
    <property type="evidence" value="ECO:0007669"/>
    <property type="project" value="TreeGrafter"/>
</dbReference>
<dbReference type="GeneTree" id="ENSGT00940000154404"/>
<evidence type="ECO:0000313" key="5">
    <source>
        <dbReference type="Proteomes" id="UP000261640"/>
    </source>
</evidence>